<evidence type="ECO:0000256" key="1">
    <source>
        <dbReference type="ARBA" id="ARBA00004141"/>
    </source>
</evidence>
<dbReference type="EMBL" id="VLTN01000009">
    <property type="protein sequence ID" value="KAA0155007.1"/>
    <property type="molecule type" value="Genomic_DNA"/>
</dbReference>
<feature type="transmembrane region" description="Helical" evidence="6">
    <location>
        <begin position="131"/>
        <end position="152"/>
    </location>
</feature>
<feature type="transmembrane region" description="Helical" evidence="6">
    <location>
        <begin position="74"/>
        <end position="94"/>
    </location>
</feature>
<comment type="subcellular location">
    <subcellularLocation>
        <location evidence="1">Membrane</location>
        <topology evidence="1">Multi-pass membrane protein</topology>
    </subcellularLocation>
</comment>
<dbReference type="EMBL" id="VLTM01000024">
    <property type="protein sequence ID" value="KAA0163009.1"/>
    <property type="molecule type" value="Genomic_DNA"/>
</dbReference>
<dbReference type="PANTHER" id="PTHR31204:SF1">
    <property type="entry name" value="SIGMA INTRACELLULAR RECEPTOR 2"/>
    <property type="match status" value="1"/>
</dbReference>
<feature type="transmembrane region" description="Helical" evidence="6">
    <location>
        <begin position="106"/>
        <end position="125"/>
    </location>
</feature>
<evidence type="ECO:0000259" key="7">
    <source>
        <dbReference type="PROSITE" id="PS51751"/>
    </source>
</evidence>
<dbReference type="GO" id="GO:0005783">
    <property type="term" value="C:endoplasmic reticulum"/>
    <property type="evidence" value="ECO:0007669"/>
    <property type="project" value="TreeGrafter"/>
</dbReference>
<dbReference type="InterPro" id="IPR033118">
    <property type="entry name" value="EXPERA"/>
</dbReference>
<evidence type="ECO:0000313" key="12">
    <source>
        <dbReference type="Proteomes" id="UP000324907"/>
    </source>
</evidence>
<evidence type="ECO:0000313" key="9">
    <source>
        <dbReference type="EMBL" id="KAA0163009.1"/>
    </source>
</evidence>
<comment type="caution">
    <text evidence="8">The sequence shown here is derived from an EMBL/GenBank/DDBJ whole genome shotgun (WGS) entry which is preliminary data.</text>
</comment>
<dbReference type="InterPro" id="IPR051987">
    <property type="entry name" value="Sigma-2_receptor-like"/>
</dbReference>
<evidence type="ECO:0000256" key="3">
    <source>
        <dbReference type="ARBA" id="ARBA00022989"/>
    </source>
</evidence>
<dbReference type="PANTHER" id="PTHR31204">
    <property type="entry name" value="SIGMA INTRACELLULAR RECEPTOR 2"/>
    <property type="match status" value="1"/>
</dbReference>
<evidence type="ECO:0000256" key="6">
    <source>
        <dbReference type="SAM" id="Phobius"/>
    </source>
</evidence>
<dbReference type="AlphaFoldDB" id="A0A5A8CR34"/>
<evidence type="ECO:0000313" key="8">
    <source>
        <dbReference type="EMBL" id="KAA0155007.1"/>
    </source>
</evidence>
<accession>A0A5A8CR34</accession>
<evidence type="ECO:0000313" key="10">
    <source>
        <dbReference type="EMBL" id="KAA0169182.1"/>
    </source>
</evidence>
<keyword evidence="2 5" id="KW-0812">Transmembrane</keyword>
<feature type="domain" description="EXPERA" evidence="7">
    <location>
        <begin position="10"/>
        <end position="147"/>
    </location>
</feature>
<feature type="transmembrane region" description="Helical" evidence="6">
    <location>
        <begin position="12"/>
        <end position="34"/>
    </location>
</feature>
<keyword evidence="4 5" id="KW-0472">Membrane</keyword>
<dbReference type="Proteomes" id="UP000323011">
    <property type="component" value="Unassembled WGS sequence"/>
</dbReference>
<name>A0A5A8CR34_CAFRO</name>
<dbReference type="EMBL" id="VLTL01000025">
    <property type="protein sequence ID" value="KAA0169182.1"/>
    <property type="molecule type" value="Genomic_DNA"/>
</dbReference>
<keyword evidence="11" id="KW-1185">Reference proteome</keyword>
<dbReference type="Proteomes" id="UP000324907">
    <property type="component" value="Unassembled WGS sequence"/>
</dbReference>
<keyword evidence="3 5" id="KW-1133">Transmembrane helix</keyword>
<dbReference type="OMA" id="WCELLLQ"/>
<proteinExistence type="predicted"/>
<dbReference type="Proteomes" id="UP000325113">
    <property type="component" value="Unassembled WGS sequence"/>
</dbReference>
<dbReference type="GO" id="GO:0016020">
    <property type="term" value="C:membrane"/>
    <property type="evidence" value="ECO:0007669"/>
    <property type="project" value="UniProtKB-SubCell"/>
</dbReference>
<reference evidence="11 12" key="1">
    <citation type="submission" date="2019-07" db="EMBL/GenBank/DDBJ databases">
        <title>Genomes of Cafeteria roenbergensis.</title>
        <authorList>
            <person name="Fischer M.G."/>
            <person name="Hackl T."/>
            <person name="Roman M."/>
        </authorList>
    </citation>
    <scope>NUCLEOTIDE SEQUENCE [LARGE SCALE GENOMIC DNA]</scope>
    <source>
        <strain evidence="8 11">BVI</strain>
        <strain evidence="9 13">Cflag</strain>
        <strain evidence="10 12">RCC970-E3</strain>
    </source>
</reference>
<evidence type="ECO:0000256" key="4">
    <source>
        <dbReference type="ARBA" id="ARBA00023136"/>
    </source>
</evidence>
<protein>
    <recommendedName>
        <fullName evidence="7">EXPERA domain-containing protein</fullName>
    </recommendedName>
</protein>
<evidence type="ECO:0000256" key="2">
    <source>
        <dbReference type="ARBA" id="ARBA00022692"/>
    </source>
</evidence>
<evidence type="ECO:0000256" key="5">
    <source>
        <dbReference type="PROSITE-ProRule" id="PRU01087"/>
    </source>
</evidence>
<dbReference type="PROSITE" id="PS51751">
    <property type="entry name" value="EXPERA"/>
    <property type="match status" value="1"/>
</dbReference>
<gene>
    <name evidence="10" type="ORF">FNF28_02307</name>
    <name evidence="8" type="ORF">FNF29_02150</name>
    <name evidence="9" type="ORF">FNF31_03064</name>
</gene>
<evidence type="ECO:0000313" key="13">
    <source>
        <dbReference type="Proteomes" id="UP000325113"/>
    </source>
</evidence>
<organism evidence="8 11">
    <name type="scientific">Cafeteria roenbergensis</name>
    <name type="common">Marine flagellate</name>
    <dbReference type="NCBI Taxonomy" id="33653"/>
    <lineage>
        <taxon>Eukaryota</taxon>
        <taxon>Sar</taxon>
        <taxon>Stramenopiles</taxon>
        <taxon>Bigyra</taxon>
        <taxon>Opalozoa</taxon>
        <taxon>Bicosoecida</taxon>
        <taxon>Cafeteriaceae</taxon>
        <taxon>Cafeteria</taxon>
    </lineage>
</organism>
<evidence type="ECO:0000313" key="11">
    <source>
        <dbReference type="Proteomes" id="UP000323011"/>
    </source>
</evidence>
<dbReference type="Pfam" id="PF05241">
    <property type="entry name" value="EBP"/>
    <property type="match status" value="1"/>
</dbReference>
<sequence length="167" mass="18191">MGSRRPLDALDWVIIVYLASHVATVFAIDSQLVLADVLGPDNVWEQLGLADALRQWSSLVGDSLVSNPPTWFKAVIWCELLLQLPFCAVGAWAWAARKEWIRLPAALYAGHVLTTMAPIVAVLVQDGATPLGLAVYGLWILFPALMLTRIAGAGQDLFSAKLQAKRD</sequence>